<sequence>MEAAVTQEARFTRDVPGAQNSALDTLHTYKTHLGSPSQIACNCSATGNEMKHRRGGNKKRARPWLQDYGSYDPNHLSWFGDTAPPPARWCVGQWTLSGIL</sequence>
<dbReference type="AlphaFoldDB" id="A0A9X6NJH3"/>
<proteinExistence type="predicted"/>
<keyword evidence="2" id="KW-1185">Reference proteome</keyword>
<evidence type="ECO:0000313" key="1">
    <source>
        <dbReference type="EMBL" id="OWA55195.1"/>
    </source>
</evidence>
<gene>
    <name evidence="1" type="ORF">BV898_19583</name>
</gene>
<reference evidence="2" key="1">
    <citation type="submission" date="2017-01" db="EMBL/GenBank/DDBJ databases">
        <title>Comparative genomics of anhydrobiosis in the tardigrade Hypsibius dujardini.</title>
        <authorList>
            <person name="Yoshida Y."/>
            <person name="Koutsovoulos G."/>
            <person name="Laetsch D."/>
            <person name="Stevens L."/>
            <person name="Kumar S."/>
            <person name="Horikawa D."/>
            <person name="Ishino K."/>
            <person name="Komine S."/>
            <person name="Tomita M."/>
            <person name="Blaxter M."/>
            <person name="Arakawa K."/>
        </authorList>
    </citation>
    <scope>NUCLEOTIDE SEQUENCE [LARGE SCALE GENOMIC DNA]</scope>
    <source>
        <strain evidence="2">Z151</strain>
    </source>
</reference>
<name>A0A9X6NJH3_HYPEX</name>
<accession>A0A9X6NJH3</accession>
<comment type="caution">
    <text evidence="1">The sequence shown here is derived from an EMBL/GenBank/DDBJ whole genome shotgun (WGS) entry which is preliminary data.</text>
</comment>
<dbReference type="EMBL" id="MTYJ01000575">
    <property type="protein sequence ID" value="OWA55195.1"/>
    <property type="molecule type" value="Genomic_DNA"/>
</dbReference>
<evidence type="ECO:0000313" key="2">
    <source>
        <dbReference type="Proteomes" id="UP000192578"/>
    </source>
</evidence>
<dbReference type="Proteomes" id="UP000192578">
    <property type="component" value="Unassembled WGS sequence"/>
</dbReference>
<protein>
    <submittedName>
        <fullName evidence="1">Uncharacterized protein</fullName>
    </submittedName>
</protein>
<organism evidence="1 2">
    <name type="scientific">Hypsibius exemplaris</name>
    <name type="common">Freshwater tardigrade</name>
    <dbReference type="NCBI Taxonomy" id="2072580"/>
    <lineage>
        <taxon>Eukaryota</taxon>
        <taxon>Metazoa</taxon>
        <taxon>Ecdysozoa</taxon>
        <taxon>Tardigrada</taxon>
        <taxon>Eutardigrada</taxon>
        <taxon>Parachela</taxon>
        <taxon>Hypsibioidea</taxon>
        <taxon>Hypsibiidae</taxon>
        <taxon>Hypsibius</taxon>
    </lineage>
</organism>